<sequence>MLLHSTGLNSWCNTS</sequence>
<organism evidence="1">
    <name type="scientific">Arundo donax</name>
    <name type="common">Giant reed</name>
    <name type="synonym">Donax arundinaceus</name>
    <dbReference type="NCBI Taxonomy" id="35708"/>
    <lineage>
        <taxon>Eukaryota</taxon>
        <taxon>Viridiplantae</taxon>
        <taxon>Streptophyta</taxon>
        <taxon>Embryophyta</taxon>
        <taxon>Tracheophyta</taxon>
        <taxon>Spermatophyta</taxon>
        <taxon>Magnoliopsida</taxon>
        <taxon>Liliopsida</taxon>
        <taxon>Poales</taxon>
        <taxon>Poaceae</taxon>
        <taxon>PACMAD clade</taxon>
        <taxon>Arundinoideae</taxon>
        <taxon>Arundineae</taxon>
        <taxon>Arundo</taxon>
    </lineage>
</organism>
<dbReference type="EMBL" id="GBRH01246988">
    <property type="protein sequence ID" value="JAD50907.1"/>
    <property type="molecule type" value="Transcribed_RNA"/>
</dbReference>
<proteinExistence type="predicted"/>
<evidence type="ECO:0000313" key="1">
    <source>
        <dbReference type="EMBL" id="JAD50907.1"/>
    </source>
</evidence>
<protein>
    <submittedName>
        <fullName evidence="1">Uncharacterized protein</fullName>
    </submittedName>
</protein>
<reference evidence="1" key="2">
    <citation type="journal article" date="2015" name="Data Brief">
        <title>Shoot transcriptome of the giant reed, Arundo donax.</title>
        <authorList>
            <person name="Barrero R.A."/>
            <person name="Guerrero F.D."/>
            <person name="Moolhuijzen P."/>
            <person name="Goolsby J.A."/>
            <person name="Tidwell J."/>
            <person name="Bellgard S.E."/>
            <person name="Bellgard M.I."/>
        </authorList>
    </citation>
    <scope>NUCLEOTIDE SEQUENCE</scope>
    <source>
        <tissue evidence="1">Shoot tissue taken approximately 20 cm above the soil surface</tissue>
    </source>
</reference>
<name>A0A0A9AUX9_ARUDO</name>
<reference evidence="1" key="1">
    <citation type="submission" date="2014-09" db="EMBL/GenBank/DDBJ databases">
        <authorList>
            <person name="Magalhaes I.L.F."/>
            <person name="Oliveira U."/>
            <person name="Santos F.R."/>
            <person name="Vidigal T.H.D.A."/>
            <person name="Brescovit A.D."/>
            <person name="Santos A.J."/>
        </authorList>
    </citation>
    <scope>NUCLEOTIDE SEQUENCE</scope>
    <source>
        <tissue evidence="1">Shoot tissue taken approximately 20 cm above the soil surface</tissue>
    </source>
</reference>
<accession>A0A0A9AUX9</accession>